<dbReference type="InterPro" id="IPR050721">
    <property type="entry name" value="Trk_Ktr_HKT_K-transport"/>
</dbReference>
<dbReference type="PROSITE" id="PS51202">
    <property type="entry name" value="RCK_C"/>
    <property type="match status" value="1"/>
</dbReference>
<protein>
    <submittedName>
        <fullName evidence="5">Potassium channel protein</fullName>
    </submittedName>
</protein>
<feature type="transmembrane region" description="Helical" evidence="2">
    <location>
        <begin position="36"/>
        <end position="52"/>
    </location>
</feature>
<dbReference type="InterPro" id="IPR013099">
    <property type="entry name" value="K_chnl_dom"/>
</dbReference>
<dbReference type="Gene3D" id="3.30.70.1450">
    <property type="entry name" value="Regulator of K+ conductance, C-terminal domain"/>
    <property type="match status" value="1"/>
</dbReference>
<dbReference type="Pfam" id="PF02080">
    <property type="entry name" value="TrkA_C"/>
    <property type="match status" value="1"/>
</dbReference>
<evidence type="ECO:0000313" key="6">
    <source>
        <dbReference type="Proteomes" id="UP000235619"/>
    </source>
</evidence>
<accession>A0A2N7QGQ4</accession>
<gene>
    <name evidence="5" type="ORF">C0169_00450</name>
</gene>
<dbReference type="PANTHER" id="PTHR43833:SF9">
    <property type="entry name" value="POTASSIUM CHANNEL PROTEIN YUGO-RELATED"/>
    <property type="match status" value="1"/>
</dbReference>
<sequence>MNELEIKKKLIIISILVLGVITFGTVGYITIENMDILNALYMTVITVATVGFKEVKDLSKAGKIFTILLIFSGFGVFAYAMTIGAKILIEGEIREVFKKRKMKKEIDALKNHYIICGYGRMGKILSKEFKANKVNFVVIEKFEENVKDEEGILYLIGDATKDEILKEAGIERAKGIISLLPSDAENLYVVISARFLNPKIYIVARATDEEAKNKLKMAGANKAICPYHIGGLRIANTVLRPNVVDFLEFATRSEFTEIQIEEISISKNSKLVGKTLKDAQIGREFGIIVIGIKRADGKIEFNPSADTVIEVDDILIVIGKAQNLFEFSQVAEGKENI</sequence>
<evidence type="ECO:0000313" key="5">
    <source>
        <dbReference type="EMBL" id="PMP98128.1"/>
    </source>
</evidence>
<dbReference type="GO" id="GO:0005886">
    <property type="term" value="C:plasma membrane"/>
    <property type="evidence" value="ECO:0007669"/>
    <property type="project" value="UniProtKB-SubCell"/>
</dbReference>
<dbReference type="Gene3D" id="1.10.287.70">
    <property type="match status" value="1"/>
</dbReference>
<organism evidence="5 6">
    <name type="scientific">Thermodesulfobacterium geofontis</name>
    <dbReference type="NCBI Taxonomy" id="1295609"/>
    <lineage>
        <taxon>Bacteria</taxon>
        <taxon>Pseudomonadati</taxon>
        <taxon>Thermodesulfobacteriota</taxon>
        <taxon>Thermodesulfobacteria</taxon>
        <taxon>Thermodesulfobacteriales</taxon>
        <taxon>Thermodesulfobacteriaceae</taxon>
        <taxon>Thermodesulfobacterium</taxon>
    </lineage>
</organism>
<evidence type="ECO:0000259" key="4">
    <source>
        <dbReference type="PROSITE" id="PS51202"/>
    </source>
</evidence>
<dbReference type="AlphaFoldDB" id="A0A2N7QGQ4"/>
<evidence type="ECO:0000259" key="3">
    <source>
        <dbReference type="PROSITE" id="PS51201"/>
    </source>
</evidence>
<comment type="caution">
    <text evidence="5">The sequence shown here is derived from an EMBL/GenBank/DDBJ whole genome shotgun (WGS) entry which is preliminary data.</text>
</comment>
<keyword evidence="2" id="KW-1133">Transmembrane helix</keyword>
<feature type="transmembrane region" description="Helical" evidence="2">
    <location>
        <begin position="64"/>
        <end position="89"/>
    </location>
</feature>
<dbReference type="InterPro" id="IPR036291">
    <property type="entry name" value="NAD(P)-bd_dom_sf"/>
</dbReference>
<dbReference type="Pfam" id="PF07885">
    <property type="entry name" value="Ion_trans_2"/>
    <property type="match status" value="1"/>
</dbReference>
<dbReference type="SUPFAM" id="SSF116726">
    <property type="entry name" value="TrkA C-terminal domain-like"/>
    <property type="match status" value="1"/>
</dbReference>
<dbReference type="Proteomes" id="UP000235619">
    <property type="component" value="Unassembled WGS sequence"/>
</dbReference>
<dbReference type="InterPro" id="IPR036721">
    <property type="entry name" value="RCK_C_sf"/>
</dbReference>
<keyword evidence="2" id="KW-0812">Transmembrane</keyword>
<dbReference type="Gene3D" id="3.40.50.720">
    <property type="entry name" value="NAD(P)-binding Rossmann-like Domain"/>
    <property type="match status" value="1"/>
</dbReference>
<feature type="transmembrane region" description="Helical" evidence="2">
    <location>
        <begin position="12"/>
        <end position="30"/>
    </location>
</feature>
<reference evidence="5 6" key="1">
    <citation type="submission" date="2018-01" db="EMBL/GenBank/DDBJ databases">
        <title>Metagenomic assembled genomes from two thermal pools in the Uzon Caldera, Kamchatka, Russia.</title>
        <authorList>
            <person name="Wilkins L."/>
            <person name="Ettinger C."/>
        </authorList>
    </citation>
    <scope>NUCLEOTIDE SEQUENCE [LARGE SCALE GENOMIC DNA]</scope>
    <source>
        <strain evidence="5">ARK-04</strain>
    </source>
</reference>
<comment type="subcellular location">
    <subcellularLocation>
        <location evidence="1">Cell membrane</location>
        <topology evidence="1">Multi-pass membrane protein</topology>
    </subcellularLocation>
</comment>
<feature type="domain" description="RCK C-terminal" evidence="4">
    <location>
        <begin position="244"/>
        <end position="333"/>
    </location>
</feature>
<keyword evidence="2" id="KW-0472">Membrane</keyword>
<dbReference type="SUPFAM" id="SSF51735">
    <property type="entry name" value="NAD(P)-binding Rossmann-fold domains"/>
    <property type="match status" value="1"/>
</dbReference>
<dbReference type="PROSITE" id="PS51201">
    <property type="entry name" value="RCK_N"/>
    <property type="match status" value="1"/>
</dbReference>
<dbReference type="PANTHER" id="PTHR43833">
    <property type="entry name" value="POTASSIUM CHANNEL PROTEIN 2-RELATED-RELATED"/>
    <property type="match status" value="1"/>
</dbReference>
<dbReference type="GO" id="GO:0008324">
    <property type="term" value="F:monoatomic cation transmembrane transporter activity"/>
    <property type="evidence" value="ECO:0007669"/>
    <property type="project" value="InterPro"/>
</dbReference>
<dbReference type="Pfam" id="PF02254">
    <property type="entry name" value="TrkA_N"/>
    <property type="match status" value="1"/>
</dbReference>
<dbReference type="InterPro" id="IPR006037">
    <property type="entry name" value="RCK_C"/>
</dbReference>
<keyword evidence="5" id="KW-0406">Ion transport</keyword>
<evidence type="ECO:0000256" key="1">
    <source>
        <dbReference type="ARBA" id="ARBA00004651"/>
    </source>
</evidence>
<name>A0A2N7QGQ4_9BACT</name>
<evidence type="ECO:0000256" key="2">
    <source>
        <dbReference type="SAM" id="Phobius"/>
    </source>
</evidence>
<keyword evidence="5" id="KW-0813">Transport</keyword>
<proteinExistence type="predicted"/>
<keyword evidence="5" id="KW-0407">Ion channel</keyword>
<dbReference type="SUPFAM" id="SSF81324">
    <property type="entry name" value="Voltage-gated potassium channels"/>
    <property type="match status" value="1"/>
</dbReference>
<dbReference type="InterPro" id="IPR003148">
    <property type="entry name" value="RCK_N"/>
</dbReference>
<feature type="domain" description="RCK N-terminal" evidence="3">
    <location>
        <begin position="110"/>
        <end position="225"/>
    </location>
</feature>
<dbReference type="EMBL" id="PNJD01000024">
    <property type="protein sequence ID" value="PMP98128.1"/>
    <property type="molecule type" value="Genomic_DNA"/>
</dbReference>
<dbReference type="GO" id="GO:0006813">
    <property type="term" value="P:potassium ion transport"/>
    <property type="evidence" value="ECO:0007669"/>
    <property type="project" value="InterPro"/>
</dbReference>